<reference evidence="2 3" key="1">
    <citation type="submission" date="2013-11" db="EMBL/GenBank/DDBJ databases">
        <title>The Genome Sequence of Phytophthora parasitica P1976.</title>
        <authorList>
            <consortium name="The Broad Institute Genomics Platform"/>
            <person name="Russ C."/>
            <person name="Tyler B."/>
            <person name="Panabieres F."/>
            <person name="Shan W."/>
            <person name="Tripathy S."/>
            <person name="Grunwald N."/>
            <person name="Machado M."/>
            <person name="Johnson C.S."/>
            <person name="Walker B."/>
            <person name="Young S."/>
            <person name="Zeng Q."/>
            <person name="Gargeya S."/>
            <person name="Fitzgerald M."/>
            <person name="Haas B."/>
            <person name="Abouelleil A."/>
            <person name="Allen A.W."/>
            <person name="Alvarado L."/>
            <person name="Arachchi H.M."/>
            <person name="Berlin A.M."/>
            <person name="Chapman S.B."/>
            <person name="Gainer-Dewar J."/>
            <person name="Goldberg J."/>
            <person name="Griggs A."/>
            <person name="Gujja S."/>
            <person name="Hansen M."/>
            <person name="Howarth C."/>
            <person name="Imamovic A."/>
            <person name="Ireland A."/>
            <person name="Larimer J."/>
            <person name="McCowan C."/>
            <person name="Murphy C."/>
            <person name="Pearson M."/>
            <person name="Poon T.W."/>
            <person name="Priest M."/>
            <person name="Roberts A."/>
            <person name="Saif S."/>
            <person name="Shea T."/>
            <person name="Sisk P."/>
            <person name="Sykes S."/>
            <person name="Wortman J."/>
            <person name="Nusbaum C."/>
            <person name="Birren B."/>
        </authorList>
    </citation>
    <scope>NUCLEOTIDE SEQUENCE [LARGE SCALE GENOMIC DNA]</scope>
    <source>
        <strain evidence="2 3">P1976</strain>
    </source>
</reference>
<protein>
    <submittedName>
        <fullName evidence="2">Uncharacterized protein</fullName>
    </submittedName>
</protein>
<organism evidence="2 3">
    <name type="scientific">Phytophthora nicotianae P1976</name>
    <dbReference type="NCBI Taxonomy" id="1317066"/>
    <lineage>
        <taxon>Eukaryota</taxon>
        <taxon>Sar</taxon>
        <taxon>Stramenopiles</taxon>
        <taxon>Oomycota</taxon>
        <taxon>Peronosporomycetes</taxon>
        <taxon>Peronosporales</taxon>
        <taxon>Peronosporaceae</taxon>
        <taxon>Phytophthora</taxon>
    </lineage>
</organism>
<dbReference type="EMBL" id="ANJA01001077">
    <property type="protein sequence ID" value="ETO79639.1"/>
    <property type="molecule type" value="Genomic_DNA"/>
</dbReference>
<feature type="compositionally biased region" description="Polar residues" evidence="1">
    <location>
        <begin position="48"/>
        <end position="73"/>
    </location>
</feature>
<feature type="region of interest" description="Disordered" evidence="1">
    <location>
        <begin position="30"/>
        <end position="73"/>
    </location>
</feature>
<accession>A0A081AL78</accession>
<gene>
    <name evidence="2" type="ORF">F444_05678</name>
</gene>
<name>A0A081AL78_PHYNI</name>
<dbReference type="AlphaFoldDB" id="A0A081AL78"/>
<evidence type="ECO:0000313" key="2">
    <source>
        <dbReference type="EMBL" id="ETO79639.1"/>
    </source>
</evidence>
<sequence>MLNELFSIKPESAEHATYLERRRSSLLRRLSELEDQATPSPPSLEESMGTSGSTTENAMTEANLSDNHSFEQTAASYENENVLASPAKLSAVCPVVLENVTSLSLSETQSSFYSSSFPPLAQPSQISSEVDESQVYTDQMCTYS</sequence>
<evidence type="ECO:0000256" key="1">
    <source>
        <dbReference type="SAM" id="MobiDB-lite"/>
    </source>
</evidence>
<evidence type="ECO:0000313" key="3">
    <source>
        <dbReference type="Proteomes" id="UP000028582"/>
    </source>
</evidence>
<proteinExistence type="predicted"/>
<dbReference type="Proteomes" id="UP000028582">
    <property type="component" value="Unassembled WGS sequence"/>
</dbReference>
<comment type="caution">
    <text evidence="2">The sequence shown here is derived from an EMBL/GenBank/DDBJ whole genome shotgun (WGS) entry which is preliminary data.</text>
</comment>